<dbReference type="InterPro" id="IPR027476">
    <property type="entry name" value="DppA_N"/>
</dbReference>
<keyword evidence="3" id="KW-0031">Aminopeptidase</keyword>
<feature type="binding site" evidence="2">
    <location>
        <position position="60"/>
    </location>
    <ligand>
        <name>Zn(2+)</name>
        <dbReference type="ChEBI" id="CHEBI:29105"/>
        <label>2</label>
    </ligand>
</feature>
<dbReference type="Gene3D" id="3.40.50.10780">
    <property type="entry name" value="Dipeptide transport protein"/>
    <property type="match status" value="1"/>
</dbReference>
<accession>A8MG15</accession>
<feature type="active site" description="Nucleophile" evidence="1">
    <location>
        <position position="115"/>
    </location>
</feature>
<keyword evidence="3" id="KW-0645">Protease</keyword>
<dbReference type="AlphaFoldDB" id="A8MG15"/>
<keyword evidence="2" id="KW-0479">Metal-binding</keyword>
<dbReference type="HOGENOM" id="CLU_086038_1_0_9"/>
<dbReference type="RefSeq" id="WP_012158865.1">
    <property type="nucleotide sequence ID" value="NC_009922.1"/>
</dbReference>
<dbReference type="eggNOG" id="COG2362">
    <property type="taxonomic scope" value="Bacteria"/>
</dbReference>
<keyword evidence="4" id="KW-1185">Reference proteome</keyword>
<dbReference type="EMBL" id="CP000853">
    <property type="protein sequence ID" value="ABW18553.1"/>
    <property type="molecule type" value="Genomic_DNA"/>
</dbReference>
<proteinExistence type="predicted"/>
<protein>
    <submittedName>
        <fullName evidence="3">Peptidase M55 D-aminopeptidase</fullName>
    </submittedName>
</protein>
<feature type="binding site" evidence="2">
    <location>
        <position position="134"/>
    </location>
    <ligand>
        <name>Zn(2+)</name>
        <dbReference type="ChEBI" id="CHEBI:29105"/>
        <label>2</label>
    </ligand>
</feature>
<evidence type="ECO:0000313" key="4">
    <source>
        <dbReference type="Proteomes" id="UP000000269"/>
    </source>
</evidence>
<keyword evidence="3" id="KW-0378">Hydrolase</keyword>
<dbReference type="PIRSF" id="PIRSF015853">
    <property type="entry name" value="Pep_DppA"/>
    <property type="match status" value="1"/>
</dbReference>
<dbReference type="InterPro" id="IPR036177">
    <property type="entry name" value="Peptidase_M55_sf"/>
</dbReference>
<reference evidence="4" key="1">
    <citation type="submission" date="2007-10" db="EMBL/GenBank/DDBJ databases">
        <title>Complete genome of Alkaliphilus oremlandii OhILAs.</title>
        <authorList>
            <person name="Copeland A."/>
            <person name="Lucas S."/>
            <person name="Lapidus A."/>
            <person name="Barry K."/>
            <person name="Detter J.C."/>
            <person name="Glavina del Rio T."/>
            <person name="Hammon N."/>
            <person name="Israni S."/>
            <person name="Dalin E."/>
            <person name="Tice H."/>
            <person name="Pitluck S."/>
            <person name="Chain P."/>
            <person name="Malfatti S."/>
            <person name="Shin M."/>
            <person name="Vergez L."/>
            <person name="Schmutz J."/>
            <person name="Larimer F."/>
            <person name="Land M."/>
            <person name="Hauser L."/>
            <person name="Kyrpides N."/>
            <person name="Mikhailova N."/>
            <person name="Stolz J.F."/>
            <person name="Dawson A."/>
            <person name="Fisher E."/>
            <person name="Crable B."/>
            <person name="Perera E."/>
            <person name="Lisak J."/>
            <person name="Ranganathan M."/>
            <person name="Basu P."/>
            <person name="Richardson P."/>
        </authorList>
    </citation>
    <scope>NUCLEOTIDE SEQUENCE [LARGE SCALE GENOMIC DNA]</scope>
    <source>
        <strain evidence="4">OhILAs</strain>
    </source>
</reference>
<dbReference type="CDD" id="cd08663">
    <property type="entry name" value="DAP_dppA_1"/>
    <property type="match status" value="1"/>
</dbReference>
<dbReference type="Gene3D" id="3.30.1360.130">
    <property type="entry name" value="Dipeptide transport protein"/>
    <property type="match status" value="1"/>
</dbReference>
<sequence length="274" mass="29817">MKIYISADIEGISGVVNGSHTSPQGYDYSRARKLMTDEVNAAIRGAKMAGATTILVNDSHGPMTNLLIEDLDEDAVLITGNRKLLGMMEGIDTTYDAAFFIGYHGRHNTAGVLAHSYYGIVISEIKVNGNVVGEFEFNALVAGYHDVPVVFVSGDDILSNQVKDFNPEIETLIVKKAISRYTAECIQPKKVHRLLEEKVQGTLNNKLKSISISKAEGEVTLEVAFLNSGMAEATLFIPGVTLVEPNRVRYVAKDVIEAYKMRMALTTLAASTLS</sequence>
<dbReference type="GO" id="GO:0046872">
    <property type="term" value="F:metal ion binding"/>
    <property type="evidence" value="ECO:0007669"/>
    <property type="project" value="UniProtKB-KW"/>
</dbReference>
<feature type="binding site" evidence="2">
    <location>
        <position position="104"/>
    </location>
    <ligand>
        <name>Zn(2+)</name>
        <dbReference type="ChEBI" id="CHEBI:29105"/>
        <label>2</label>
    </ligand>
</feature>
<organism evidence="3 4">
    <name type="scientific">Alkaliphilus oremlandii (strain OhILAs)</name>
    <name type="common">Clostridium oremlandii (strain OhILAs)</name>
    <dbReference type="NCBI Taxonomy" id="350688"/>
    <lineage>
        <taxon>Bacteria</taxon>
        <taxon>Bacillati</taxon>
        <taxon>Bacillota</taxon>
        <taxon>Clostridia</taxon>
        <taxon>Peptostreptococcales</taxon>
        <taxon>Natronincolaceae</taxon>
        <taxon>Alkaliphilus</taxon>
    </lineage>
</organism>
<dbReference type="STRING" id="350688.Clos_1006"/>
<evidence type="ECO:0000256" key="1">
    <source>
        <dbReference type="PIRSR" id="PIRSR015853-1"/>
    </source>
</evidence>
<dbReference type="GO" id="GO:0004177">
    <property type="term" value="F:aminopeptidase activity"/>
    <property type="evidence" value="ECO:0007669"/>
    <property type="project" value="UniProtKB-KW"/>
</dbReference>
<evidence type="ECO:0000256" key="2">
    <source>
        <dbReference type="PIRSR" id="PIRSR015853-2"/>
    </source>
</evidence>
<dbReference type="OrthoDB" id="9785420at2"/>
<keyword evidence="2" id="KW-0862">Zinc</keyword>
<dbReference type="Proteomes" id="UP000000269">
    <property type="component" value="Chromosome"/>
</dbReference>
<evidence type="ECO:0000313" key="3">
    <source>
        <dbReference type="EMBL" id="ABW18553.1"/>
    </source>
</evidence>
<feature type="binding site" evidence="2">
    <location>
        <position position="10"/>
    </location>
    <ligand>
        <name>Zn(2+)</name>
        <dbReference type="ChEBI" id="CHEBI:29105"/>
        <label>1</label>
    </ligand>
</feature>
<gene>
    <name evidence="3" type="ordered locus">Clos_1006</name>
</gene>
<dbReference type="Pfam" id="PF04951">
    <property type="entry name" value="Peptidase_M55"/>
    <property type="match status" value="1"/>
</dbReference>
<dbReference type="InterPro" id="IPR007035">
    <property type="entry name" value="Peptidase_M55"/>
</dbReference>
<dbReference type="KEGG" id="aoe:Clos_1006"/>
<feature type="binding site" evidence="2">
    <location>
        <position position="8"/>
    </location>
    <ligand>
        <name>Zn(2+)</name>
        <dbReference type="ChEBI" id="CHEBI:29105"/>
        <label>1</label>
    </ligand>
</feature>
<feature type="binding site" evidence="2">
    <location>
        <position position="8"/>
    </location>
    <ligand>
        <name>Zn(2+)</name>
        <dbReference type="ChEBI" id="CHEBI:29105"/>
        <label>2</label>
    </ligand>
</feature>
<name>A8MG15_ALKOO</name>
<dbReference type="SUPFAM" id="SSF63992">
    <property type="entry name" value="Dipeptide transport protein"/>
    <property type="match status" value="1"/>
</dbReference>